<comment type="caution">
    <text evidence="1">The sequence shown here is derived from an EMBL/GenBank/DDBJ whole genome shotgun (WGS) entry which is preliminary data.</text>
</comment>
<proteinExistence type="predicted"/>
<dbReference type="OrthoDB" id="9796545at2"/>
<dbReference type="PANTHER" id="PTHR36456">
    <property type="entry name" value="UPF0232 PROTEIN SCO3875"/>
    <property type="match status" value="1"/>
</dbReference>
<organism evidence="1 2">
    <name type="scientific">Hoylesella marshii DSM 16973 = JCM 13450</name>
    <dbReference type="NCBI Taxonomy" id="862515"/>
    <lineage>
        <taxon>Bacteria</taxon>
        <taxon>Pseudomonadati</taxon>
        <taxon>Bacteroidota</taxon>
        <taxon>Bacteroidia</taxon>
        <taxon>Bacteroidales</taxon>
        <taxon>Prevotellaceae</taxon>
        <taxon>Hoylesella</taxon>
    </lineage>
</organism>
<name>E0NPT5_9BACT</name>
<reference evidence="1" key="1">
    <citation type="submission" date="2010-07" db="EMBL/GenBank/DDBJ databases">
        <authorList>
            <person name="Muzny D."/>
            <person name="Qin X."/>
            <person name="Deng J."/>
            <person name="Jiang H."/>
            <person name="Liu Y."/>
            <person name="Qu J."/>
            <person name="Song X.-Z."/>
            <person name="Zhang L."/>
            <person name="Thornton R."/>
            <person name="Coyle M."/>
            <person name="Francisco L."/>
            <person name="Jackson L."/>
            <person name="Javaid M."/>
            <person name="Korchina V."/>
            <person name="Kovar C."/>
            <person name="Mata R."/>
            <person name="Mathew T."/>
            <person name="Ngo R."/>
            <person name="Nguyen L."/>
            <person name="Nguyen N."/>
            <person name="Okwuonu G."/>
            <person name="Ongeri F."/>
            <person name="Pham C."/>
            <person name="Simmons D."/>
            <person name="Wilczek-Boney K."/>
            <person name="Hale W."/>
            <person name="Jakkamsetti A."/>
            <person name="Pham P."/>
            <person name="Ruth R."/>
            <person name="San Lucas F."/>
            <person name="Warren J."/>
            <person name="Zhang J."/>
            <person name="Zhao Z."/>
            <person name="Zhou C."/>
            <person name="Zhu D."/>
            <person name="Lee S."/>
            <person name="Bess C."/>
            <person name="Blankenburg K."/>
            <person name="Forbes L."/>
            <person name="Fu Q."/>
            <person name="Gubbala S."/>
            <person name="Hirani K."/>
            <person name="Jayaseelan J.C."/>
            <person name="Lara F."/>
            <person name="Munidasa M."/>
            <person name="Palculict T."/>
            <person name="Patil S."/>
            <person name="Pu L.-L."/>
            <person name="Saada N."/>
            <person name="Tang L."/>
            <person name="Weissenberger G."/>
            <person name="Zhu Y."/>
            <person name="Hemphill L."/>
            <person name="Shang Y."/>
            <person name="Youmans B."/>
            <person name="Ayvaz T."/>
            <person name="Ross M."/>
            <person name="Santibanez J."/>
            <person name="Aqrawi P."/>
            <person name="Gross S."/>
            <person name="Joshi V."/>
            <person name="Fowler G."/>
            <person name="Nazareth L."/>
            <person name="Reid J."/>
            <person name="Worley K."/>
            <person name="Petrosino J."/>
            <person name="Highlander S."/>
            <person name="Gibbs R."/>
        </authorList>
    </citation>
    <scope>NUCLEOTIDE SEQUENCE [LARGE SCALE GENOMIC DNA]</scope>
    <source>
        <strain evidence="1">DSM 16973</strain>
    </source>
</reference>
<gene>
    <name evidence="1" type="ORF">HMPREF0658_0186</name>
</gene>
<dbReference type="PANTHER" id="PTHR36456:SF1">
    <property type="entry name" value="UPF0232 PROTEIN SCO3875"/>
    <property type="match status" value="1"/>
</dbReference>
<evidence type="ECO:0008006" key="3">
    <source>
        <dbReference type="Google" id="ProtNLM"/>
    </source>
</evidence>
<evidence type="ECO:0000313" key="1">
    <source>
        <dbReference type="EMBL" id="EFM02811.1"/>
    </source>
</evidence>
<protein>
    <recommendedName>
        <fullName evidence="3">DUF721 domain-containing protein</fullName>
    </recommendedName>
</protein>
<dbReference type="Pfam" id="PF05258">
    <property type="entry name" value="DciA"/>
    <property type="match status" value="1"/>
</dbReference>
<dbReference type="eggNOG" id="COG5512">
    <property type="taxonomic scope" value="Bacteria"/>
</dbReference>
<keyword evidence="2" id="KW-1185">Reference proteome</keyword>
<dbReference type="AlphaFoldDB" id="E0NPT5"/>
<dbReference type="InterPro" id="IPR007922">
    <property type="entry name" value="DciA-like"/>
</dbReference>
<sequence>MFKRKVQSIDDLLSHFLRQQGLETPLLQRRLIDAWDDVAGQTVARYTGEKFIKNQTLFVKISNPALRSDLSMIRTQLIKRLNEAVGSIVIFNIKIY</sequence>
<dbReference type="BioCyc" id="PMAR862515-HMP:GMOO-192-MONOMER"/>
<dbReference type="EMBL" id="AEEI01000008">
    <property type="protein sequence ID" value="EFM02811.1"/>
    <property type="molecule type" value="Genomic_DNA"/>
</dbReference>
<evidence type="ECO:0000313" key="2">
    <source>
        <dbReference type="Proteomes" id="UP000004394"/>
    </source>
</evidence>
<accession>E0NPT5</accession>
<dbReference type="Proteomes" id="UP000004394">
    <property type="component" value="Unassembled WGS sequence"/>
</dbReference>
<dbReference type="RefSeq" id="WP_006947874.1">
    <property type="nucleotide sequence ID" value="NZ_BAJI01000005.1"/>
</dbReference>
<dbReference type="HOGENOM" id="CLU_160523_1_0_10"/>
<dbReference type="STRING" id="862515.HMPREF0658_0186"/>